<feature type="transmembrane region" description="Helical" evidence="1">
    <location>
        <begin position="21"/>
        <end position="38"/>
    </location>
</feature>
<keyword evidence="1" id="KW-0472">Membrane</keyword>
<dbReference type="OrthoDB" id="4837979at2"/>
<dbReference type="InterPro" id="IPR013099">
    <property type="entry name" value="K_chnl_dom"/>
</dbReference>
<dbReference type="PANTHER" id="PTHR10217">
    <property type="entry name" value="VOLTAGE AND LIGAND GATED POTASSIUM CHANNEL"/>
    <property type="match status" value="1"/>
</dbReference>
<dbReference type="SUPFAM" id="SSF81324">
    <property type="entry name" value="Voltage-gated potassium channels"/>
    <property type="match status" value="1"/>
</dbReference>
<feature type="transmembrane region" description="Helical" evidence="1">
    <location>
        <begin position="130"/>
        <end position="153"/>
    </location>
</feature>
<protein>
    <recommendedName>
        <fullName evidence="2">Potassium channel domain-containing protein</fullName>
    </recommendedName>
</protein>
<reference evidence="3 4" key="2">
    <citation type="submission" date="2018-03" db="EMBL/GenBank/DDBJ databases">
        <authorList>
            <person name="Keele B.F."/>
        </authorList>
    </citation>
    <scope>NUCLEOTIDE SEQUENCE [LARGE SCALE GENOMIC DNA]</scope>
    <source>
        <strain evidence="3 4">D13</strain>
    </source>
</reference>
<name>A0A2P1PY31_9GAMM</name>
<feature type="transmembrane region" description="Helical" evidence="1">
    <location>
        <begin position="72"/>
        <end position="90"/>
    </location>
</feature>
<dbReference type="PANTHER" id="PTHR10217:SF435">
    <property type="entry name" value="POTASSIUM VOLTAGE-GATED CHANNEL PROTEIN EAG"/>
    <property type="match status" value="1"/>
</dbReference>
<dbReference type="KEGG" id="xba:C7S18_22350"/>
<dbReference type="Gene3D" id="1.10.287.70">
    <property type="match status" value="1"/>
</dbReference>
<evidence type="ECO:0000259" key="2">
    <source>
        <dbReference type="Pfam" id="PF07885"/>
    </source>
</evidence>
<accession>A0A2P1PY31</accession>
<keyword evidence="1" id="KW-1133">Transmembrane helix</keyword>
<keyword evidence="1" id="KW-0812">Transmembrane</keyword>
<feature type="transmembrane region" description="Helical" evidence="1">
    <location>
        <begin position="197"/>
        <end position="221"/>
    </location>
</feature>
<dbReference type="AlphaFoldDB" id="A0A2P1PY31"/>
<dbReference type="InterPro" id="IPR050818">
    <property type="entry name" value="KCNH_animal-type"/>
</dbReference>
<sequence length="230" mass="25755">MLRTPAAVPHREDRSYWRQPCALLLLAMCASIPLYPLTEHYGSGRVLLMLIDQALVQLAIRAVSHSRASARLGWVFGLLSLGAQVYWLFLPGLLSAVLSHAGLLLFYGYAVYVFIAYINYDDVASVDEMFACACLYLLFAFLWSHVYSVILILDPGALYINDANNPDRIFSYFETLYFSFTTITSVGFGEITPVSSFARAIVILQQLCGVLFLAIVVARLLSLMQRNRHP</sequence>
<proteinExistence type="predicted"/>
<organism evidence="3 4">
    <name type="scientific">Ahniella affigens</name>
    <dbReference type="NCBI Taxonomy" id="2021234"/>
    <lineage>
        <taxon>Bacteria</taxon>
        <taxon>Pseudomonadati</taxon>
        <taxon>Pseudomonadota</taxon>
        <taxon>Gammaproteobacteria</taxon>
        <taxon>Lysobacterales</taxon>
        <taxon>Rhodanobacteraceae</taxon>
        <taxon>Ahniella</taxon>
    </lineage>
</organism>
<dbReference type="GO" id="GO:0005886">
    <property type="term" value="C:plasma membrane"/>
    <property type="evidence" value="ECO:0007669"/>
    <property type="project" value="TreeGrafter"/>
</dbReference>
<dbReference type="GO" id="GO:0005249">
    <property type="term" value="F:voltage-gated potassium channel activity"/>
    <property type="evidence" value="ECO:0007669"/>
    <property type="project" value="TreeGrafter"/>
</dbReference>
<dbReference type="EMBL" id="CP027860">
    <property type="protein sequence ID" value="AVP99746.1"/>
    <property type="molecule type" value="Genomic_DNA"/>
</dbReference>
<dbReference type="Pfam" id="PF07885">
    <property type="entry name" value="Ion_trans_2"/>
    <property type="match status" value="1"/>
</dbReference>
<dbReference type="GO" id="GO:0042391">
    <property type="term" value="P:regulation of membrane potential"/>
    <property type="evidence" value="ECO:0007669"/>
    <property type="project" value="TreeGrafter"/>
</dbReference>
<reference evidence="3 4" key="1">
    <citation type="submission" date="2018-03" db="EMBL/GenBank/DDBJ databases">
        <title>Ahniella affigens gen. nov., sp. nov., a gammaproteobacterium isolated from sandy soil near a stream.</title>
        <authorList>
            <person name="Ko Y."/>
            <person name="Kim J.-H."/>
        </authorList>
    </citation>
    <scope>NUCLEOTIDE SEQUENCE [LARGE SCALE GENOMIC DNA]</scope>
    <source>
        <strain evidence="3 4">D13</strain>
    </source>
</reference>
<evidence type="ECO:0000313" key="3">
    <source>
        <dbReference type="EMBL" id="AVP99746.1"/>
    </source>
</evidence>
<feature type="transmembrane region" description="Helical" evidence="1">
    <location>
        <begin position="96"/>
        <end position="118"/>
    </location>
</feature>
<keyword evidence="4" id="KW-1185">Reference proteome</keyword>
<evidence type="ECO:0000313" key="4">
    <source>
        <dbReference type="Proteomes" id="UP000241074"/>
    </source>
</evidence>
<dbReference type="RefSeq" id="WP_106893665.1">
    <property type="nucleotide sequence ID" value="NZ_CP027860.1"/>
</dbReference>
<gene>
    <name evidence="3" type="ORF">C7S18_22350</name>
</gene>
<evidence type="ECO:0000256" key="1">
    <source>
        <dbReference type="SAM" id="Phobius"/>
    </source>
</evidence>
<dbReference type="Proteomes" id="UP000241074">
    <property type="component" value="Chromosome"/>
</dbReference>
<feature type="domain" description="Potassium channel" evidence="2">
    <location>
        <begin position="150"/>
        <end position="225"/>
    </location>
</feature>